<keyword evidence="10 14" id="KW-0046">Antibiotic resistance</keyword>
<dbReference type="AlphaFoldDB" id="A0A955I686"/>
<feature type="transmembrane region" description="Helical" evidence="14">
    <location>
        <begin position="71"/>
        <end position="92"/>
    </location>
</feature>
<evidence type="ECO:0000256" key="6">
    <source>
        <dbReference type="ARBA" id="ARBA00022692"/>
    </source>
</evidence>
<evidence type="ECO:0000256" key="2">
    <source>
        <dbReference type="ARBA" id="ARBA00010621"/>
    </source>
</evidence>
<evidence type="ECO:0000313" key="16">
    <source>
        <dbReference type="Proteomes" id="UP000748332"/>
    </source>
</evidence>
<dbReference type="PANTHER" id="PTHR30622:SF3">
    <property type="entry name" value="UNDECAPRENYL-DIPHOSPHATASE"/>
    <property type="match status" value="1"/>
</dbReference>
<evidence type="ECO:0000256" key="1">
    <source>
        <dbReference type="ARBA" id="ARBA00004651"/>
    </source>
</evidence>
<keyword evidence="5 14" id="KW-1003">Cell membrane</keyword>
<evidence type="ECO:0000256" key="5">
    <source>
        <dbReference type="ARBA" id="ARBA00022475"/>
    </source>
</evidence>
<dbReference type="Proteomes" id="UP000748332">
    <property type="component" value="Unassembled WGS sequence"/>
</dbReference>
<dbReference type="Pfam" id="PF02673">
    <property type="entry name" value="BacA"/>
    <property type="match status" value="1"/>
</dbReference>
<dbReference type="InterPro" id="IPR003824">
    <property type="entry name" value="UppP"/>
</dbReference>
<dbReference type="GO" id="GO:0009252">
    <property type="term" value="P:peptidoglycan biosynthetic process"/>
    <property type="evidence" value="ECO:0007669"/>
    <property type="project" value="UniProtKB-KW"/>
</dbReference>
<comment type="miscellaneous">
    <text evidence="14">Bacitracin is thought to be involved in the inhibition of peptidoglycan synthesis by sequestering undecaprenyl diphosphate, thereby reducing the pool of lipid carrier available.</text>
</comment>
<evidence type="ECO:0000256" key="13">
    <source>
        <dbReference type="ARBA" id="ARBA00047594"/>
    </source>
</evidence>
<gene>
    <name evidence="14" type="primary">uppP</name>
    <name evidence="15" type="ORF">KC622_03210</name>
</gene>
<dbReference type="GO" id="GO:0071555">
    <property type="term" value="P:cell wall organization"/>
    <property type="evidence" value="ECO:0007669"/>
    <property type="project" value="UniProtKB-KW"/>
</dbReference>
<keyword evidence="7 14" id="KW-0378">Hydrolase</keyword>
<reference evidence="15" key="1">
    <citation type="submission" date="2020-04" db="EMBL/GenBank/DDBJ databases">
        <authorList>
            <person name="Zhang T."/>
        </authorList>
    </citation>
    <scope>NUCLEOTIDE SEQUENCE</scope>
    <source>
        <strain evidence="15">HKST-UBA16</strain>
    </source>
</reference>
<evidence type="ECO:0000256" key="9">
    <source>
        <dbReference type="ARBA" id="ARBA00023136"/>
    </source>
</evidence>
<dbReference type="PANTHER" id="PTHR30622">
    <property type="entry name" value="UNDECAPRENYL-DIPHOSPHATASE"/>
    <property type="match status" value="1"/>
</dbReference>
<protein>
    <recommendedName>
        <fullName evidence="4 14">Undecaprenyl-diphosphatase</fullName>
        <ecNumber evidence="3 14">3.6.1.27</ecNumber>
    </recommendedName>
    <alternativeName>
        <fullName evidence="12 14">Bacitracin resistance protein</fullName>
    </alternativeName>
    <alternativeName>
        <fullName evidence="11 14">Undecaprenyl pyrophosphate phosphatase</fullName>
    </alternativeName>
</protein>
<dbReference type="GO" id="GO:0005886">
    <property type="term" value="C:plasma membrane"/>
    <property type="evidence" value="ECO:0007669"/>
    <property type="project" value="UniProtKB-SubCell"/>
</dbReference>
<evidence type="ECO:0000256" key="3">
    <source>
        <dbReference type="ARBA" id="ARBA00012374"/>
    </source>
</evidence>
<comment type="function">
    <text evidence="14">Catalyzes the dephosphorylation of undecaprenyl diphosphate (UPP). Confers resistance to bacitracin.</text>
</comment>
<evidence type="ECO:0000256" key="8">
    <source>
        <dbReference type="ARBA" id="ARBA00022989"/>
    </source>
</evidence>
<proteinExistence type="inferred from homology"/>
<dbReference type="EC" id="3.6.1.27" evidence="3 14"/>
<comment type="caution">
    <text evidence="15">The sequence shown here is derived from an EMBL/GenBank/DDBJ whole genome shotgun (WGS) entry which is preliminary data.</text>
</comment>
<accession>A0A955I686</accession>
<keyword evidence="6 14" id="KW-0812">Transmembrane</keyword>
<comment type="similarity">
    <text evidence="2 14">Belongs to the UppP family.</text>
</comment>
<comment type="subcellular location">
    <subcellularLocation>
        <location evidence="1 14">Cell membrane</location>
        <topology evidence="1 14">Multi-pass membrane protein</topology>
    </subcellularLocation>
</comment>
<evidence type="ECO:0000256" key="14">
    <source>
        <dbReference type="HAMAP-Rule" id="MF_01006"/>
    </source>
</evidence>
<comment type="catalytic activity">
    <reaction evidence="13 14">
        <text>di-trans,octa-cis-undecaprenyl diphosphate + H2O = di-trans,octa-cis-undecaprenyl phosphate + phosphate + H(+)</text>
        <dbReference type="Rhea" id="RHEA:28094"/>
        <dbReference type="ChEBI" id="CHEBI:15377"/>
        <dbReference type="ChEBI" id="CHEBI:15378"/>
        <dbReference type="ChEBI" id="CHEBI:43474"/>
        <dbReference type="ChEBI" id="CHEBI:58405"/>
        <dbReference type="ChEBI" id="CHEBI:60392"/>
        <dbReference type="EC" id="3.6.1.27"/>
    </reaction>
</comment>
<dbReference type="GO" id="GO:0008360">
    <property type="term" value="P:regulation of cell shape"/>
    <property type="evidence" value="ECO:0007669"/>
    <property type="project" value="UniProtKB-KW"/>
</dbReference>
<evidence type="ECO:0000256" key="11">
    <source>
        <dbReference type="ARBA" id="ARBA00032707"/>
    </source>
</evidence>
<reference evidence="15" key="2">
    <citation type="journal article" date="2021" name="Microbiome">
        <title>Successional dynamics and alternative stable states in a saline activated sludge microbial community over 9 years.</title>
        <authorList>
            <person name="Wang Y."/>
            <person name="Ye J."/>
            <person name="Ju F."/>
            <person name="Liu L."/>
            <person name="Boyd J.A."/>
            <person name="Deng Y."/>
            <person name="Parks D.H."/>
            <person name="Jiang X."/>
            <person name="Yin X."/>
            <person name="Woodcroft B.J."/>
            <person name="Tyson G.W."/>
            <person name="Hugenholtz P."/>
            <person name="Polz M.F."/>
            <person name="Zhang T."/>
        </authorList>
    </citation>
    <scope>NUCLEOTIDE SEQUENCE</scope>
    <source>
        <strain evidence="15">HKST-UBA16</strain>
    </source>
</reference>
<organism evidence="15 16">
    <name type="scientific">Candidatus Dojkabacteria bacterium</name>
    <dbReference type="NCBI Taxonomy" id="2099670"/>
    <lineage>
        <taxon>Bacteria</taxon>
        <taxon>Candidatus Dojkabacteria</taxon>
    </lineage>
</organism>
<keyword evidence="14" id="KW-0573">Peptidoglycan synthesis</keyword>
<evidence type="ECO:0000256" key="10">
    <source>
        <dbReference type="ARBA" id="ARBA00023251"/>
    </source>
</evidence>
<feature type="transmembrane region" description="Helical" evidence="14">
    <location>
        <begin position="178"/>
        <end position="200"/>
    </location>
</feature>
<feature type="transmembrane region" description="Helical" evidence="14">
    <location>
        <begin position="212"/>
        <end position="229"/>
    </location>
</feature>
<dbReference type="EMBL" id="JAGQLM010000144">
    <property type="protein sequence ID" value="MCA9375313.1"/>
    <property type="molecule type" value="Genomic_DNA"/>
</dbReference>
<keyword evidence="9 14" id="KW-0472">Membrane</keyword>
<keyword evidence="14" id="KW-0961">Cell wall biogenesis/degradation</keyword>
<evidence type="ECO:0000313" key="15">
    <source>
        <dbReference type="EMBL" id="MCA9375313.1"/>
    </source>
</evidence>
<evidence type="ECO:0000256" key="12">
    <source>
        <dbReference type="ARBA" id="ARBA00032932"/>
    </source>
</evidence>
<dbReference type="GO" id="GO:0050380">
    <property type="term" value="F:undecaprenyl-diphosphatase activity"/>
    <property type="evidence" value="ECO:0007669"/>
    <property type="project" value="UniProtKB-UniRule"/>
</dbReference>
<evidence type="ECO:0000256" key="7">
    <source>
        <dbReference type="ARBA" id="ARBA00022801"/>
    </source>
</evidence>
<name>A0A955I686_9BACT</name>
<dbReference type="GO" id="GO:0046677">
    <property type="term" value="P:response to antibiotic"/>
    <property type="evidence" value="ECO:0007669"/>
    <property type="project" value="UniProtKB-UniRule"/>
</dbReference>
<evidence type="ECO:0000256" key="4">
    <source>
        <dbReference type="ARBA" id="ARBA00021581"/>
    </source>
</evidence>
<sequence length="258" mass="28505">MNYFSTAILSIIQGLTELLPISSSGHLLLASELINLKPSLPLLTLLHFPSAVAILIFYRGELIKTVQNLKLVDLGKFIIAIIPAGIVGVLAGDFIEEVFHMPQFIAFSLVLWGILMIFTEQKIKTRKKKQNSIPIVKKVSWKQALFIGTMQILALVPGTSRSGITTLAGVWTGLEKGIALDFSFIIGLPLLLGAFGFEFVKSGLDMDKNQAVLLMVLTFIVSYCALFLLNKMKRMNFLTIFGIYRIILSIGIISVLLF</sequence>
<feature type="transmembrane region" description="Helical" evidence="14">
    <location>
        <begin position="98"/>
        <end position="118"/>
    </location>
</feature>
<feature type="transmembrane region" description="Helical" evidence="14">
    <location>
        <begin position="235"/>
        <end position="257"/>
    </location>
</feature>
<keyword evidence="8 14" id="KW-1133">Transmembrane helix</keyword>
<feature type="transmembrane region" description="Helical" evidence="14">
    <location>
        <begin position="40"/>
        <end position="59"/>
    </location>
</feature>
<keyword evidence="14" id="KW-0133">Cell shape</keyword>
<dbReference type="HAMAP" id="MF_01006">
    <property type="entry name" value="Undec_diphosphatase"/>
    <property type="match status" value="1"/>
</dbReference>